<feature type="domain" description="C2H2-type" evidence="2">
    <location>
        <begin position="22"/>
        <end position="45"/>
    </location>
</feature>
<gene>
    <name evidence="3" type="ORF">BT96DRAFT_1096548</name>
</gene>
<dbReference type="Proteomes" id="UP000799118">
    <property type="component" value="Unassembled WGS sequence"/>
</dbReference>
<dbReference type="InterPro" id="IPR013087">
    <property type="entry name" value="Znf_C2H2_type"/>
</dbReference>
<sequence>MPASSKSLDVSRKTYKPLKYLCPLANCPRRFSTTAGRTNHVQTMHPFHVHVSSAARSTTNGRAPSAPPSPTSHPSHDFDPDHNSPPPPNSHPNRNNDFDEAHQPKEKPFTVKFHPKLNGLPCNSEGNFLPPNTHPSPPEPAPPDDWTPFEHRMEFELADFLFREEQMSAGKISKLMHIWAAYNAGKGEPPFANPKELYETIDRTAVGDVPWQSFSVSFQRGEQIFKDYMSGNHAWNDSDEIAKDSATHGSMLCHVICGSDKTTVSVATGQNDFYPLYTSIGNIHNNVRRAHRNGVALTAFLAVPHTDREYANDNEFRTFRRQLFHSSLEHIFHSLRKGMTTPQLKLCPDGHYRRVIYGFGPYIADYPEQVLLTCVVSNWCPKCTAHWKDLDGTENIALRCPEHNDLLKSTFTSKELWNNYGIITDVLLISPDLLHQVIKGTFKDHLVEWVTEYINITYGSNAKAVLADIDRRIAAVPPFPGLRRFKEGRNFKQWTGDDSKALMKVYLPAIRGHIPDQMVQALSHFLEFCYLARRNVIDTDTLKRMDIALENFHRDRVIFDDVLGHSNRTNSLFSLPRQHSLSHYTWSIRAFGAPNGLCTSITESKHIKAVKEPWRRSSRYLALGQMLLTNQRLDKLAAARVDFRDRGMLDASMYEAGLQFNDAVADIGNESTTPGARHEDAGPVDGARVLGEVLLAKKPFQDYPTSPTFLATAIHQLDLPKLIRQYLYGVEHPDCEGSSPH</sequence>
<evidence type="ECO:0000256" key="1">
    <source>
        <dbReference type="SAM" id="MobiDB-lite"/>
    </source>
</evidence>
<evidence type="ECO:0000259" key="2">
    <source>
        <dbReference type="PROSITE" id="PS00028"/>
    </source>
</evidence>
<proteinExistence type="predicted"/>
<accession>A0A6A4GGI6</accession>
<reference evidence="3" key="1">
    <citation type="journal article" date="2019" name="Environ. Microbiol.">
        <title>Fungal ecological strategies reflected in gene transcription - a case study of two litter decomposers.</title>
        <authorList>
            <person name="Barbi F."/>
            <person name="Kohler A."/>
            <person name="Barry K."/>
            <person name="Baskaran P."/>
            <person name="Daum C."/>
            <person name="Fauchery L."/>
            <person name="Ihrmark K."/>
            <person name="Kuo A."/>
            <person name="LaButti K."/>
            <person name="Lipzen A."/>
            <person name="Morin E."/>
            <person name="Grigoriev I.V."/>
            <person name="Henrissat B."/>
            <person name="Lindahl B."/>
            <person name="Martin F."/>
        </authorList>
    </citation>
    <scope>NUCLEOTIDE SEQUENCE</scope>
    <source>
        <strain evidence="3">JB14</strain>
    </source>
</reference>
<dbReference type="Pfam" id="PF18759">
    <property type="entry name" value="Plavaka"/>
    <property type="match status" value="1"/>
</dbReference>
<keyword evidence="4" id="KW-1185">Reference proteome</keyword>
<dbReference type="AlphaFoldDB" id="A0A6A4GGI6"/>
<name>A0A6A4GGI6_9AGAR</name>
<dbReference type="PROSITE" id="PS00028">
    <property type="entry name" value="ZINC_FINGER_C2H2_1"/>
    <property type="match status" value="1"/>
</dbReference>
<evidence type="ECO:0000313" key="3">
    <source>
        <dbReference type="EMBL" id="KAE9384676.1"/>
    </source>
</evidence>
<evidence type="ECO:0000313" key="4">
    <source>
        <dbReference type="Proteomes" id="UP000799118"/>
    </source>
</evidence>
<organism evidence="3 4">
    <name type="scientific">Gymnopus androsaceus JB14</name>
    <dbReference type="NCBI Taxonomy" id="1447944"/>
    <lineage>
        <taxon>Eukaryota</taxon>
        <taxon>Fungi</taxon>
        <taxon>Dikarya</taxon>
        <taxon>Basidiomycota</taxon>
        <taxon>Agaricomycotina</taxon>
        <taxon>Agaricomycetes</taxon>
        <taxon>Agaricomycetidae</taxon>
        <taxon>Agaricales</taxon>
        <taxon>Marasmiineae</taxon>
        <taxon>Omphalotaceae</taxon>
        <taxon>Gymnopus</taxon>
    </lineage>
</organism>
<dbReference type="OrthoDB" id="3199698at2759"/>
<feature type="region of interest" description="Disordered" evidence="1">
    <location>
        <begin position="54"/>
        <end position="141"/>
    </location>
</feature>
<feature type="compositionally biased region" description="Pro residues" evidence="1">
    <location>
        <begin position="132"/>
        <end position="141"/>
    </location>
</feature>
<protein>
    <recommendedName>
        <fullName evidence="2">C2H2-type domain-containing protein</fullName>
    </recommendedName>
</protein>
<dbReference type="InterPro" id="IPR041078">
    <property type="entry name" value="Plavaka"/>
</dbReference>
<dbReference type="EMBL" id="ML770097">
    <property type="protein sequence ID" value="KAE9384676.1"/>
    <property type="molecule type" value="Genomic_DNA"/>
</dbReference>
<feature type="compositionally biased region" description="Basic and acidic residues" evidence="1">
    <location>
        <begin position="94"/>
        <end position="109"/>
    </location>
</feature>